<dbReference type="Gene3D" id="1.25.40.10">
    <property type="entry name" value="Tetratricopeptide repeat domain"/>
    <property type="match status" value="2"/>
</dbReference>
<dbReference type="SUPFAM" id="SSF69318">
    <property type="entry name" value="Integrin alpha N-terminal domain"/>
    <property type="match status" value="1"/>
</dbReference>
<proteinExistence type="predicted"/>
<dbReference type="InterPro" id="IPR013517">
    <property type="entry name" value="FG-GAP"/>
</dbReference>
<name>A0ABX5XRB3_9BACT</name>
<evidence type="ECO:0000313" key="3">
    <source>
        <dbReference type="EMBL" id="QDV84182.1"/>
    </source>
</evidence>
<reference evidence="3 4" key="1">
    <citation type="submission" date="2019-02" db="EMBL/GenBank/DDBJ databases">
        <title>Deep-cultivation of Planctomycetes and their phenomic and genomic characterization uncovers novel biology.</title>
        <authorList>
            <person name="Wiegand S."/>
            <person name="Jogler M."/>
            <person name="Boedeker C."/>
            <person name="Pinto D."/>
            <person name="Vollmers J."/>
            <person name="Rivas-Marin E."/>
            <person name="Kohn T."/>
            <person name="Peeters S.H."/>
            <person name="Heuer A."/>
            <person name="Rast P."/>
            <person name="Oberbeckmann S."/>
            <person name="Bunk B."/>
            <person name="Jeske O."/>
            <person name="Meyerdierks A."/>
            <person name="Storesund J.E."/>
            <person name="Kallscheuer N."/>
            <person name="Luecker S."/>
            <person name="Lage O.M."/>
            <person name="Pohl T."/>
            <person name="Merkel B.J."/>
            <person name="Hornburger P."/>
            <person name="Mueller R.-W."/>
            <person name="Bruemmer F."/>
            <person name="Labrenz M."/>
            <person name="Spormann A.M."/>
            <person name="Op den Camp H."/>
            <person name="Overmann J."/>
            <person name="Amann R."/>
            <person name="Jetten M.S.M."/>
            <person name="Mascher T."/>
            <person name="Medema M.H."/>
            <person name="Devos D.P."/>
            <person name="Kaster A.-K."/>
            <person name="Ovreas L."/>
            <person name="Rohde M."/>
            <person name="Galperin M.Y."/>
            <person name="Jogler C."/>
        </authorList>
    </citation>
    <scope>NUCLEOTIDE SEQUENCE [LARGE SCALE GENOMIC DNA]</scope>
    <source>
        <strain evidence="3 4">TBK1r</strain>
    </source>
</reference>
<dbReference type="InterPro" id="IPR027039">
    <property type="entry name" value="Crtac1"/>
</dbReference>
<feature type="domain" description="ASPIC/UnbV" evidence="2">
    <location>
        <begin position="909"/>
        <end position="974"/>
    </location>
</feature>
<dbReference type="InterPro" id="IPR028994">
    <property type="entry name" value="Integrin_alpha_N"/>
</dbReference>
<dbReference type="InterPro" id="IPR011990">
    <property type="entry name" value="TPR-like_helical_dom_sf"/>
</dbReference>
<dbReference type="Gene3D" id="2.130.10.130">
    <property type="entry name" value="Integrin alpha, N-terminal"/>
    <property type="match status" value="1"/>
</dbReference>
<dbReference type="Pfam" id="PF07593">
    <property type="entry name" value="UnbV_ASPIC"/>
    <property type="match status" value="1"/>
</dbReference>
<gene>
    <name evidence="3" type="ORF">TBK1r_31270</name>
</gene>
<evidence type="ECO:0000313" key="4">
    <source>
        <dbReference type="Proteomes" id="UP000318081"/>
    </source>
</evidence>
<dbReference type="EMBL" id="CP036432">
    <property type="protein sequence ID" value="QDV84182.1"/>
    <property type="molecule type" value="Genomic_DNA"/>
</dbReference>
<dbReference type="Pfam" id="PF13517">
    <property type="entry name" value="FG-GAP_3"/>
    <property type="match status" value="2"/>
</dbReference>
<organism evidence="3 4">
    <name type="scientific">Stieleria magnilauensis</name>
    <dbReference type="NCBI Taxonomy" id="2527963"/>
    <lineage>
        <taxon>Bacteria</taxon>
        <taxon>Pseudomonadati</taxon>
        <taxon>Planctomycetota</taxon>
        <taxon>Planctomycetia</taxon>
        <taxon>Pirellulales</taxon>
        <taxon>Pirellulaceae</taxon>
        <taxon>Stieleria</taxon>
    </lineage>
</organism>
<dbReference type="Proteomes" id="UP000318081">
    <property type="component" value="Chromosome"/>
</dbReference>
<keyword evidence="4" id="KW-1185">Reference proteome</keyword>
<protein>
    <submittedName>
        <fullName evidence="3">ASPIC and UnbV</fullName>
    </submittedName>
</protein>
<sequence>MELNLRPLSLCLSLVLAFCNGCDRSATEVGREGVDPDSQVLGADLDNARRLIATKQFDAAREVIRRYLQQHPDDPQALEMAGDGAIQASDAAAAIGFYEAAARATREVQEGKPTKELWFKWAGATITAERPFETIAVLREAVQDYPEALEIRQNLASFLARVGLQDEAAEQFQWLVQHKHGSQAILLILADLTRPQTHDETCKSALRRNPEDLRPVFSLAQHDAAESDWNAVEQTLAAVVRQHPDFSPAVALYGRALVEQNKTVAVEQWSQSLPGDIETYSQYWMAAGNWASRHGSVDQAARAYWSAVRVNENDLEALQGLASALTQLGRTEQAERVARRGEKIAALRSHLATLSSWDLDSQSTVVDLALTLEQLGRRWEATNWLMIGATMKQHPDPEFEKTFRAIRDRLTGSTPWQLPEQTVSANVDLSSFPAMVWHRSDRSPTPPMEEHSDRNLRFRDEAAARSLDHVCALDKTGDAESGLMIYQSGAGGAGVVDFDLDGWPDTYLTVMDGTPRREDSGPNRLYRNLAGEYSDVTDFSALLDRGFSQGVAVGDYNADGWPDVLVANIGENRLYQNNGDGTFRDVTASCRLSGSGWTTSVAIADLNADGHADLYEVGYCRGEEPLQLPCVVESIGEARSCNPMAFDAEPDRIWVGNGDGTFADATDWFGPHEPGRGFALVIGDFDRRPGLETYVANDMTANHYWAKSDQTPAFGLSDQAAVRGLALNRRSVAQASMGIAAADADNDGDIDFLLTHFVDDHNTFYRQDSPGVWSDASQAAGFADSSKPMLAYGIQWIDVDNDGMLEVFIANGDIDDFEFEGRSFRQLPQLLQQARRGRWSERDADSLGDYFIRPRLARSVATLDADRDGRTDLIVTHLFDPVALLINRSETSAEQTRFFLRATATHRDAIGARVRFTANDRTIEQSLLTGNGFQCANEACIVVAVPGVETLEDVNVTWPDGSNESLGDLTGGRDYLVSQHLGIWPL</sequence>
<dbReference type="InterPro" id="IPR011519">
    <property type="entry name" value="UnbV_ASPIC"/>
</dbReference>
<evidence type="ECO:0000256" key="1">
    <source>
        <dbReference type="ARBA" id="ARBA00022729"/>
    </source>
</evidence>
<dbReference type="SUPFAM" id="SSF48452">
    <property type="entry name" value="TPR-like"/>
    <property type="match status" value="1"/>
</dbReference>
<keyword evidence="1" id="KW-0732">Signal</keyword>
<evidence type="ECO:0000259" key="2">
    <source>
        <dbReference type="Pfam" id="PF07593"/>
    </source>
</evidence>
<dbReference type="PANTHER" id="PTHR16026:SF0">
    <property type="entry name" value="CARTILAGE ACIDIC PROTEIN 1"/>
    <property type="match status" value="1"/>
</dbReference>
<accession>A0ABX5XRB3</accession>
<dbReference type="Pfam" id="PF13428">
    <property type="entry name" value="TPR_14"/>
    <property type="match status" value="1"/>
</dbReference>
<dbReference type="PANTHER" id="PTHR16026">
    <property type="entry name" value="CARTILAGE ACIDIC PROTEIN 1"/>
    <property type="match status" value="1"/>
</dbReference>